<keyword evidence="2" id="KW-0255">Endonuclease</keyword>
<keyword evidence="2" id="KW-0540">Nuclease</keyword>
<evidence type="ECO:0000259" key="1">
    <source>
        <dbReference type="Pfam" id="PF03372"/>
    </source>
</evidence>
<dbReference type="Gene3D" id="3.60.10.10">
    <property type="entry name" value="Endonuclease/exonuclease/phosphatase"/>
    <property type="match status" value="1"/>
</dbReference>
<dbReference type="KEGG" id="lmb:C9I47_2102"/>
<dbReference type="InterPro" id="IPR005135">
    <property type="entry name" value="Endo/exonuclease/phosphatase"/>
</dbReference>
<keyword evidence="2" id="KW-0269">Exonuclease</keyword>
<dbReference type="Pfam" id="PF03372">
    <property type="entry name" value="Exo_endo_phos"/>
    <property type="match status" value="1"/>
</dbReference>
<accession>A0A2U9T8T7</accession>
<name>A0A2U9T8T7_9GAMM</name>
<dbReference type="Proteomes" id="UP000249447">
    <property type="component" value="Chromosome"/>
</dbReference>
<dbReference type="SUPFAM" id="SSF56219">
    <property type="entry name" value="DNase I-like"/>
    <property type="match status" value="1"/>
</dbReference>
<feature type="domain" description="Endonuclease/exonuclease/phosphatase" evidence="1">
    <location>
        <begin position="75"/>
        <end position="412"/>
    </location>
</feature>
<dbReference type="PROSITE" id="PS51257">
    <property type="entry name" value="PROKAR_LIPOPROTEIN"/>
    <property type="match status" value="1"/>
</dbReference>
<dbReference type="AlphaFoldDB" id="A0A2U9T8T7"/>
<dbReference type="GO" id="GO:0004519">
    <property type="term" value="F:endonuclease activity"/>
    <property type="evidence" value="ECO:0007669"/>
    <property type="project" value="UniProtKB-KW"/>
</dbReference>
<dbReference type="GO" id="GO:0004527">
    <property type="term" value="F:exonuclease activity"/>
    <property type="evidence" value="ECO:0007669"/>
    <property type="project" value="UniProtKB-KW"/>
</dbReference>
<keyword evidence="3" id="KW-1185">Reference proteome</keyword>
<proteinExistence type="predicted"/>
<reference evidence="2 3" key="1">
    <citation type="submission" date="2018-05" db="EMBL/GenBank/DDBJ databases">
        <title>The complete genome of Lysobacter maris HZ9B, a marine bacterium antagonistic against terrestrial plant pathogens.</title>
        <authorList>
            <person name="Zhang X.-Q."/>
        </authorList>
    </citation>
    <scope>NUCLEOTIDE SEQUENCE [LARGE SCALE GENOMIC DNA]</scope>
    <source>
        <strain evidence="2 3">HZ9B</strain>
    </source>
</reference>
<dbReference type="InterPro" id="IPR036691">
    <property type="entry name" value="Endo/exonu/phosph_ase_sf"/>
</dbReference>
<sequence>MTRIHSRFLTPQRTASAIATLATGLAMLALAGCLRVQAHRAPAPAEPMTARPTTPLRLATYNTSLYDEATGGLIARLERGDADAGRIAAVLQRVRPDIVLLNEFDYDDGHRAAELFQRRYLELAQPGGGEPLRYPYRYLAPVNTGVPSGLDLDGNGEVGGDGRARGNDAWGYGLHPGQYGMLVLSKHPIDADAARTFQGLKWSAMPNARQPHDPATGAAHYPPSLWSQLRLSSKSHWDVPVKLPGGTLHVLAAHPTPPVFDGPEDRNGARNADEIRLWREYIDGSDAPWLCDDAGRCGGLGADARFVIVGDLNNDPSDGDGDHGAILELLEHPRVARMPTPRSDGAVAAAARYRNISRHGAPAHATGDYGERVGTLRLDYVLPSTGMAVRDSGVYWPQPDQPGAELVGASDHRLVWVDVEWSSDGASGR</sequence>
<dbReference type="EMBL" id="CP029843">
    <property type="protein sequence ID" value="AWV07785.1"/>
    <property type="molecule type" value="Genomic_DNA"/>
</dbReference>
<evidence type="ECO:0000313" key="3">
    <source>
        <dbReference type="Proteomes" id="UP000249447"/>
    </source>
</evidence>
<evidence type="ECO:0000313" key="2">
    <source>
        <dbReference type="EMBL" id="AWV07785.1"/>
    </source>
</evidence>
<gene>
    <name evidence="2" type="ORF">C9I47_2102</name>
</gene>
<protein>
    <submittedName>
        <fullName evidence="2">Endonuclease/exonuclease/phosphatase</fullName>
    </submittedName>
</protein>
<keyword evidence="2" id="KW-0378">Hydrolase</keyword>
<organism evidence="2 3">
    <name type="scientific">Marilutibacter maris</name>
    <dbReference type="NCBI Taxonomy" id="1605891"/>
    <lineage>
        <taxon>Bacteria</taxon>
        <taxon>Pseudomonadati</taxon>
        <taxon>Pseudomonadota</taxon>
        <taxon>Gammaproteobacteria</taxon>
        <taxon>Lysobacterales</taxon>
        <taxon>Lysobacteraceae</taxon>
        <taxon>Marilutibacter</taxon>
    </lineage>
</organism>